<dbReference type="GO" id="GO:0004527">
    <property type="term" value="F:exonuclease activity"/>
    <property type="evidence" value="ECO:0007669"/>
    <property type="project" value="UniProtKB-KW"/>
</dbReference>
<name>A0A1V6N0C7_METAZ</name>
<feature type="domain" description="YprB ribonuclease H-like" evidence="1">
    <location>
        <begin position="183"/>
        <end position="349"/>
    </location>
</feature>
<dbReference type="Pfam" id="PF13482">
    <property type="entry name" value="RNase_H_2"/>
    <property type="match status" value="1"/>
</dbReference>
<sequence>MKSERYENHEKDMLKSILSKSLTSAAPSKETIAKAHANSGINSDDPLIKLKYTLLEQYQDQRLDDIEGSEIIENSSGETLKITKKEKIDFSIDKKEFEKELFCDLKLIPKIGPATEKKLKEEGYEDINSLLEHEKYKKHAEEIIEKLENGSHIDKFNLIRKNCNNKGKMLKCAGDLEYDSFKFMDIETLGLSNVPIILIGIAEMDKKGKSITSTQYLLRRKVEEAAVLEGYLSHIDEDSTLITYNGASFDVPFIRNRCNYYQLNNESQPFHYDLIYYARNLWKDKLPNCKLTTIEKNIFDINRVDDVPGSHIPEFYDAYLKEDNIGPLVPIIEHNRFDIVSLAKFLNRMCEKF</sequence>
<dbReference type="Proteomes" id="UP000191661">
    <property type="component" value="Unassembled WGS sequence"/>
</dbReference>
<evidence type="ECO:0000313" key="3">
    <source>
        <dbReference type="Proteomes" id="UP000191661"/>
    </source>
</evidence>
<dbReference type="SUPFAM" id="SSF53098">
    <property type="entry name" value="Ribonuclease H-like"/>
    <property type="match status" value="1"/>
</dbReference>
<organism evidence="2 3">
    <name type="scientific">Methanobrevibacter arboriphilus JCM 13429 = DSM 1125</name>
    <dbReference type="NCBI Taxonomy" id="1300164"/>
    <lineage>
        <taxon>Archaea</taxon>
        <taxon>Methanobacteriati</taxon>
        <taxon>Methanobacteriota</taxon>
        <taxon>Methanomada group</taxon>
        <taxon>Methanobacteria</taxon>
        <taxon>Methanobacteriales</taxon>
        <taxon>Methanobacteriaceae</taxon>
        <taxon>Methanobrevibacter</taxon>
    </lineage>
</organism>
<keyword evidence="3" id="KW-1185">Reference proteome</keyword>
<dbReference type="GO" id="GO:0003676">
    <property type="term" value="F:nucleic acid binding"/>
    <property type="evidence" value="ECO:0007669"/>
    <property type="project" value="InterPro"/>
</dbReference>
<accession>A0A1V6N0C7</accession>
<dbReference type="Gene3D" id="3.30.420.10">
    <property type="entry name" value="Ribonuclease H-like superfamily/Ribonuclease H"/>
    <property type="match status" value="1"/>
</dbReference>
<dbReference type="InterPro" id="IPR038720">
    <property type="entry name" value="YprB_RNase_H-like_dom"/>
</dbReference>
<keyword evidence="2" id="KW-0378">Hydrolase</keyword>
<evidence type="ECO:0000259" key="1">
    <source>
        <dbReference type="Pfam" id="PF13482"/>
    </source>
</evidence>
<reference evidence="2 3" key="1">
    <citation type="submission" date="2014-12" db="EMBL/GenBank/DDBJ databases">
        <title>Genome sequence of Methanobrevibacter arboriphilicus DH1, DSM1125.</title>
        <authorList>
            <person name="Poehlein A."/>
            <person name="Thauer R.K."/>
            <person name="Seedorf H."/>
            <person name="Daniel R."/>
        </authorList>
    </citation>
    <scope>NUCLEOTIDE SEQUENCE [LARGE SCALE GENOMIC DNA]</scope>
    <source>
        <strain evidence="2 3">DH1</strain>
    </source>
</reference>
<dbReference type="EMBL" id="JXMW01000027">
    <property type="protein sequence ID" value="OQD58170.1"/>
    <property type="molecule type" value="Genomic_DNA"/>
</dbReference>
<dbReference type="PANTHER" id="PTHR38462:SF1">
    <property type="entry name" value="YPRB RIBONUCLEASE H-LIKE DOMAIN-CONTAINING PROTEIN"/>
    <property type="match status" value="1"/>
</dbReference>
<dbReference type="InterPro" id="IPR012337">
    <property type="entry name" value="RNaseH-like_sf"/>
</dbReference>
<keyword evidence="2" id="KW-0269">Exonuclease</keyword>
<dbReference type="PANTHER" id="PTHR38462">
    <property type="entry name" value="EXONUCLEASE-LIKE PROTEIN"/>
    <property type="match status" value="1"/>
</dbReference>
<comment type="caution">
    <text evidence="2">The sequence shown here is derived from an EMBL/GenBank/DDBJ whole genome shotgun (WGS) entry which is preliminary data.</text>
</comment>
<gene>
    <name evidence="2" type="ORF">MBBAR_27c00030</name>
</gene>
<dbReference type="RefSeq" id="WP_080460985.1">
    <property type="nucleotide sequence ID" value="NZ_JXMW01000027.1"/>
</dbReference>
<dbReference type="InterPro" id="IPR036397">
    <property type="entry name" value="RNaseH_sf"/>
</dbReference>
<keyword evidence="2" id="KW-0540">Nuclease</keyword>
<proteinExistence type="predicted"/>
<evidence type="ECO:0000313" key="2">
    <source>
        <dbReference type="EMBL" id="OQD58170.1"/>
    </source>
</evidence>
<dbReference type="AlphaFoldDB" id="A0A1V6N0C7"/>
<dbReference type="OrthoDB" id="211024at2157"/>
<protein>
    <submittedName>
        <fullName evidence="2">Putative exonuclease</fullName>
    </submittedName>
</protein>